<dbReference type="InterPro" id="IPR035901">
    <property type="entry name" value="GIY-YIG_endonuc_sf"/>
</dbReference>
<dbReference type="InterPro" id="IPR036876">
    <property type="entry name" value="UVR_dom_sf"/>
</dbReference>
<dbReference type="InterPro" id="IPR000305">
    <property type="entry name" value="GIY-YIG_endonuc"/>
</dbReference>
<dbReference type="SMART" id="SM00465">
    <property type="entry name" value="GIYc"/>
    <property type="match status" value="1"/>
</dbReference>
<dbReference type="PATRIC" id="fig|1618676.3.peg.964"/>
<protein>
    <submittedName>
        <fullName evidence="4">Excinuclease ABC C subunit domain protein</fullName>
    </submittedName>
</protein>
<dbReference type="SUPFAM" id="SSF82771">
    <property type="entry name" value="GIY-YIG endonuclease"/>
    <property type="match status" value="1"/>
</dbReference>
<dbReference type="InterPro" id="IPR001162">
    <property type="entry name" value="UvrC_RNase_H_dom"/>
</dbReference>
<dbReference type="SUPFAM" id="SSF46600">
    <property type="entry name" value="C-terminal UvrC-binding domain of UvrB"/>
    <property type="match status" value="1"/>
</dbReference>
<dbReference type="InterPro" id="IPR047296">
    <property type="entry name" value="GIY-YIG_UvrC_Cho"/>
</dbReference>
<dbReference type="Gene3D" id="3.40.1440.10">
    <property type="entry name" value="GIY-YIG endonuclease"/>
    <property type="match status" value="1"/>
</dbReference>
<dbReference type="Pfam" id="PF01541">
    <property type="entry name" value="GIY-YIG"/>
    <property type="match status" value="1"/>
</dbReference>
<dbReference type="InterPro" id="IPR001943">
    <property type="entry name" value="UVR_dom"/>
</dbReference>
<dbReference type="PANTHER" id="PTHR30562:SF1">
    <property type="entry name" value="UVRABC SYSTEM PROTEIN C"/>
    <property type="match status" value="1"/>
</dbReference>
<proteinExistence type="predicted"/>
<evidence type="ECO:0000313" key="4">
    <source>
        <dbReference type="EMBL" id="KKW29905.1"/>
    </source>
</evidence>
<reference evidence="4 5" key="1">
    <citation type="journal article" date="2015" name="Nature">
        <title>rRNA introns, odd ribosomes, and small enigmatic genomes across a large radiation of phyla.</title>
        <authorList>
            <person name="Brown C.T."/>
            <person name="Hug L.A."/>
            <person name="Thomas B.C."/>
            <person name="Sharon I."/>
            <person name="Castelle C.J."/>
            <person name="Singh A."/>
            <person name="Wilkins M.J."/>
            <person name="Williams K.H."/>
            <person name="Banfield J.F."/>
        </authorList>
    </citation>
    <scope>NUCLEOTIDE SEQUENCE [LARGE SCALE GENOMIC DNA]</scope>
</reference>
<evidence type="ECO:0000259" key="1">
    <source>
        <dbReference type="PROSITE" id="PS50151"/>
    </source>
</evidence>
<dbReference type="GO" id="GO:0009380">
    <property type="term" value="C:excinuclease repair complex"/>
    <property type="evidence" value="ECO:0007669"/>
    <property type="project" value="TreeGrafter"/>
</dbReference>
<dbReference type="InterPro" id="IPR038476">
    <property type="entry name" value="UvrC_RNase_H_dom_sf"/>
</dbReference>
<name>A0A0G1XG65_9BACT</name>
<dbReference type="EMBL" id="LCRF01000060">
    <property type="protein sequence ID" value="KKW29905.1"/>
    <property type="molecule type" value="Genomic_DNA"/>
</dbReference>
<evidence type="ECO:0000259" key="2">
    <source>
        <dbReference type="PROSITE" id="PS50164"/>
    </source>
</evidence>
<dbReference type="GO" id="GO:0006289">
    <property type="term" value="P:nucleotide-excision repair"/>
    <property type="evidence" value="ECO:0007669"/>
    <property type="project" value="InterPro"/>
</dbReference>
<dbReference type="PANTHER" id="PTHR30562">
    <property type="entry name" value="UVRC/OXIDOREDUCTASE"/>
    <property type="match status" value="1"/>
</dbReference>
<dbReference type="Pfam" id="PF08459">
    <property type="entry name" value="UvrC_RNaseH_dom"/>
    <property type="match status" value="1"/>
</dbReference>
<dbReference type="Proteomes" id="UP000034445">
    <property type="component" value="Unassembled WGS sequence"/>
</dbReference>
<accession>A0A0G1XG65</accession>
<dbReference type="Pfam" id="PF02151">
    <property type="entry name" value="UVR"/>
    <property type="match status" value="1"/>
</dbReference>
<gene>
    <name evidence="4" type="ORF">UY74_C0060G0002</name>
</gene>
<feature type="domain" description="GIY-YIG" evidence="2">
    <location>
        <begin position="13"/>
        <end position="103"/>
    </location>
</feature>
<dbReference type="CDD" id="cd10434">
    <property type="entry name" value="GIY-YIG_UvrC_Cho"/>
    <property type="match status" value="1"/>
</dbReference>
<sequence>MTRYNLTRYKLPDAPGVYMFLGSPSRGVSARRGKDILYIGKAASLRDRVRSYFSHDLAEARSPAVVGMVEKATSLSWQETDSVLEALILEANLIKKHQPLFNVEQKDNKSWNYLVITKEEFPRVILVRGRELSSGFLEARSLKLAARYGPYPHGGQLKEALRIVRKIFPFRDRCLPGAGKPCFNRQIKLCPGVCSGEVSKKEYARTVKNLRELFSGNFKGLKRQLAREMKSAARKEDFERAASLCSQIAALEHIRDVSLIKNENRVAGGGPIHENDSRARIEAYDVAHTAGLETVAVMTVIEGGEPEKSAYRKFKIRTAKNDDVAALSEAIERRLSHTEWPLPRVLVIDGGKAQLRAAERILDRVGLAIPVVGVVKNEFHKPKNLIGNQKSIQAYGKDILFANAEAHRFAITFHRARRRKGMVLR</sequence>
<dbReference type="Gene3D" id="3.30.420.340">
    <property type="entry name" value="UvrC, RNAse H endonuclease domain"/>
    <property type="match status" value="1"/>
</dbReference>
<comment type="caution">
    <text evidence="4">The sequence shown here is derived from an EMBL/GenBank/DDBJ whole genome shotgun (WGS) entry which is preliminary data.</text>
</comment>
<feature type="domain" description="UVR" evidence="1">
    <location>
        <begin position="219"/>
        <end position="254"/>
    </location>
</feature>
<evidence type="ECO:0000259" key="3">
    <source>
        <dbReference type="PROSITE" id="PS50165"/>
    </source>
</evidence>
<evidence type="ECO:0000313" key="5">
    <source>
        <dbReference type="Proteomes" id="UP000034445"/>
    </source>
</evidence>
<dbReference type="AlphaFoldDB" id="A0A0G1XG65"/>
<dbReference type="InterPro" id="IPR050066">
    <property type="entry name" value="UvrABC_protein_C"/>
</dbReference>
<dbReference type="GO" id="GO:0009381">
    <property type="term" value="F:excinuclease ABC activity"/>
    <property type="evidence" value="ECO:0007669"/>
    <property type="project" value="InterPro"/>
</dbReference>
<dbReference type="PROSITE" id="PS50165">
    <property type="entry name" value="UVRC"/>
    <property type="match status" value="1"/>
</dbReference>
<dbReference type="PROSITE" id="PS50151">
    <property type="entry name" value="UVR"/>
    <property type="match status" value="1"/>
</dbReference>
<feature type="domain" description="UvrC family homology region profile" evidence="3">
    <location>
        <begin position="224"/>
        <end position="362"/>
    </location>
</feature>
<organism evidence="4 5">
    <name type="scientific">Candidatus Kaiserbacteria bacterium GW2011_GWC2_52_8b</name>
    <dbReference type="NCBI Taxonomy" id="1618676"/>
    <lineage>
        <taxon>Bacteria</taxon>
        <taxon>Candidatus Kaiseribacteriota</taxon>
    </lineage>
</organism>
<dbReference type="PROSITE" id="PS50164">
    <property type="entry name" value="GIY_YIG"/>
    <property type="match status" value="1"/>
</dbReference>